<comment type="caution">
    <text evidence="3">The sequence shown here is derived from an EMBL/GenBank/DDBJ whole genome shotgun (WGS) entry which is preliminary data.</text>
</comment>
<evidence type="ECO:0000256" key="1">
    <source>
        <dbReference type="SAM" id="Coils"/>
    </source>
</evidence>
<name>A0ABT4UHM9_9BACT</name>
<organism evidence="3 4">
    <name type="scientific">Polluticaenibacter yanchengensis</name>
    <dbReference type="NCBI Taxonomy" id="3014562"/>
    <lineage>
        <taxon>Bacteria</taxon>
        <taxon>Pseudomonadati</taxon>
        <taxon>Bacteroidota</taxon>
        <taxon>Chitinophagia</taxon>
        <taxon>Chitinophagales</taxon>
        <taxon>Chitinophagaceae</taxon>
        <taxon>Polluticaenibacter</taxon>
    </lineage>
</organism>
<dbReference type="Pfam" id="PF17561">
    <property type="entry name" value="TssO"/>
    <property type="match status" value="1"/>
</dbReference>
<evidence type="ECO:0000313" key="3">
    <source>
        <dbReference type="EMBL" id="MDA3613693.1"/>
    </source>
</evidence>
<sequence>MKAQNTPVRTAQFSRFLVFFVIVMLIVIAGVFFGTQVPARENIQLKEQMALQEEKIVFQGEFVKLNTEVAQLFDSLNVPGANAELIDGRMTAKIQQMDALVLQYKGTDKADYMTVVKGLTAHREDKKLIKQGTGKEAQMADYEKRIAQLEKNRDEWKAQAEKLQMQIQMMGR</sequence>
<evidence type="ECO:0000256" key="2">
    <source>
        <dbReference type="SAM" id="Phobius"/>
    </source>
</evidence>
<keyword evidence="4" id="KW-1185">Reference proteome</keyword>
<gene>
    <name evidence="3" type="primary">tssO</name>
    <name evidence="3" type="ORF">O3P16_02650</name>
</gene>
<dbReference type="Proteomes" id="UP001210231">
    <property type="component" value="Unassembled WGS sequence"/>
</dbReference>
<keyword evidence="2" id="KW-0472">Membrane</keyword>
<proteinExistence type="predicted"/>
<keyword evidence="2" id="KW-0812">Transmembrane</keyword>
<keyword evidence="2" id="KW-1133">Transmembrane helix</keyword>
<dbReference type="InterPro" id="IPR039449">
    <property type="entry name" value="TssO"/>
</dbReference>
<protein>
    <submittedName>
        <fullName evidence="3">Type VI secretion system TssO</fullName>
    </submittedName>
</protein>
<keyword evidence="1" id="KW-0175">Coiled coil</keyword>
<reference evidence="3 4" key="1">
    <citation type="submission" date="2022-12" db="EMBL/GenBank/DDBJ databases">
        <title>Chitinophagaceae gen. sp. nov., a new member of the family Chitinophagaceae, isolated from soil in a chemical factory.</title>
        <authorList>
            <person name="Ke Z."/>
        </authorList>
    </citation>
    <scope>NUCLEOTIDE SEQUENCE [LARGE SCALE GENOMIC DNA]</scope>
    <source>
        <strain evidence="3 4">LY-5</strain>
    </source>
</reference>
<dbReference type="RefSeq" id="WP_407030021.1">
    <property type="nucleotide sequence ID" value="NZ_JAQGEF010000002.1"/>
</dbReference>
<dbReference type="EMBL" id="JAQGEF010000002">
    <property type="protein sequence ID" value="MDA3613693.1"/>
    <property type="molecule type" value="Genomic_DNA"/>
</dbReference>
<accession>A0ABT4UHM9</accession>
<feature type="transmembrane region" description="Helical" evidence="2">
    <location>
        <begin position="12"/>
        <end position="33"/>
    </location>
</feature>
<feature type="coiled-coil region" evidence="1">
    <location>
        <begin position="132"/>
        <end position="166"/>
    </location>
</feature>
<evidence type="ECO:0000313" key="4">
    <source>
        <dbReference type="Proteomes" id="UP001210231"/>
    </source>
</evidence>